<protein>
    <submittedName>
        <fullName evidence="1">Uncharacterized protein</fullName>
    </submittedName>
</protein>
<name>U9TF42_RHIID</name>
<evidence type="ECO:0000313" key="1">
    <source>
        <dbReference type="EMBL" id="ESA06760.1"/>
    </source>
</evidence>
<gene>
    <name evidence="1" type="ORF">GLOINDRAFT_33764</name>
</gene>
<sequence>MCACTYIISLCNQKVPNNVGNEDSNIIIMRKKEITNITKQQQVMFRRNAKKDKDLL</sequence>
<proteinExistence type="predicted"/>
<dbReference type="AlphaFoldDB" id="U9TF42"/>
<dbReference type="HOGENOM" id="CLU_3015367_0_0_1"/>
<dbReference type="EMBL" id="KI291196">
    <property type="protein sequence ID" value="ESA06760.1"/>
    <property type="molecule type" value="Genomic_DNA"/>
</dbReference>
<reference evidence="1" key="1">
    <citation type="submission" date="2013-07" db="EMBL/GenBank/DDBJ databases">
        <title>The genome of an arbuscular mycorrhizal fungus provides insights into the evolution of the oldest plant symbiosis.</title>
        <authorList>
            <consortium name="DOE Joint Genome Institute"/>
            <person name="Tisserant E."/>
            <person name="Malbreil M."/>
            <person name="Kuo A."/>
            <person name="Kohler A."/>
            <person name="Symeonidi A."/>
            <person name="Balestrini R."/>
            <person name="Charron P."/>
            <person name="Duensing N."/>
            <person name="Frei-dit-Frey N."/>
            <person name="Gianinazzi-Pearson V."/>
            <person name="Gilbert B."/>
            <person name="Handa Y."/>
            <person name="Hijri M."/>
            <person name="Kaul R."/>
            <person name="Kawaguchi M."/>
            <person name="Krajinski F."/>
            <person name="Lammers P."/>
            <person name="Lapierre D."/>
            <person name="Masclaux F.G."/>
            <person name="Murat C."/>
            <person name="Morin E."/>
            <person name="Ndikumana S."/>
            <person name="Pagni M."/>
            <person name="Petitpierre D."/>
            <person name="Requena N."/>
            <person name="Rosikiewicz P."/>
            <person name="Riley R."/>
            <person name="Saito K."/>
            <person name="San Clemente H."/>
            <person name="Shapiro H."/>
            <person name="van Tuinen D."/>
            <person name="Becard G."/>
            <person name="Bonfante P."/>
            <person name="Paszkowski U."/>
            <person name="Shachar-Hill Y."/>
            <person name="Young J.P."/>
            <person name="Sanders I.R."/>
            <person name="Henrissat B."/>
            <person name="Rensing S.A."/>
            <person name="Grigoriev I.V."/>
            <person name="Corradi N."/>
            <person name="Roux C."/>
            <person name="Martin F."/>
        </authorList>
    </citation>
    <scope>NUCLEOTIDE SEQUENCE</scope>
    <source>
        <strain evidence="1">DAOM 197198</strain>
    </source>
</reference>
<organism evidence="1">
    <name type="scientific">Rhizophagus irregularis (strain DAOM 181602 / DAOM 197198 / MUCL 43194)</name>
    <name type="common">Arbuscular mycorrhizal fungus</name>
    <name type="synonym">Glomus intraradices</name>
    <dbReference type="NCBI Taxonomy" id="747089"/>
    <lineage>
        <taxon>Eukaryota</taxon>
        <taxon>Fungi</taxon>
        <taxon>Fungi incertae sedis</taxon>
        <taxon>Mucoromycota</taxon>
        <taxon>Glomeromycotina</taxon>
        <taxon>Glomeromycetes</taxon>
        <taxon>Glomerales</taxon>
        <taxon>Glomeraceae</taxon>
        <taxon>Rhizophagus</taxon>
    </lineage>
</organism>
<accession>U9TF42</accession>